<name>A0A934HW97_9CLOT</name>
<dbReference type="EMBL" id="JAEEGB010000006">
    <property type="protein sequence ID" value="MBI6872499.1"/>
    <property type="molecule type" value="Genomic_DNA"/>
</dbReference>
<organism evidence="1 2">
    <name type="scientific">Clostridium aciditolerans</name>
    <dbReference type="NCBI Taxonomy" id="339861"/>
    <lineage>
        <taxon>Bacteria</taxon>
        <taxon>Bacillati</taxon>
        <taxon>Bacillota</taxon>
        <taxon>Clostridia</taxon>
        <taxon>Eubacteriales</taxon>
        <taxon>Clostridiaceae</taxon>
        <taxon>Clostridium</taxon>
    </lineage>
</organism>
<reference evidence="1" key="1">
    <citation type="submission" date="2020-12" db="EMBL/GenBank/DDBJ databases">
        <title>Clostridium thailandense sp. nov., a novel acetogenic bacterium isolated from peat land soil in Thailand.</title>
        <authorList>
            <person name="Chaikitkaew S."/>
            <person name="Birkeland N.K."/>
        </authorList>
    </citation>
    <scope>NUCLEOTIDE SEQUENCE</scope>
    <source>
        <strain evidence="1">DSM 17425</strain>
    </source>
</reference>
<dbReference type="Proteomes" id="UP000622687">
    <property type="component" value="Unassembled WGS sequence"/>
</dbReference>
<accession>A0A934HW97</accession>
<keyword evidence="2" id="KW-1185">Reference proteome</keyword>
<sequence>MEVRLNVEQFKLLALKYQEEKKKGKKDLSNYIADRSFRIKKRCGYFK</sequence>
<dbReference type="RefSeq" id="WP_178909724.1">
    <property type="nucleotide sequence ID" value="NZ_JAEEGB010000006.1"/>
</dbReference>
<proteinExistence type="predicted"/>
<evidence type="ECO:0000313" key="1">
    <source>
        <dbReference type="EMBL" id="MBI6872499.1"/>
    </source>
</evidence>
<dbReference type="AlphaFoldDB" id="A0A934HW97"/>
<protein>
    <submittedName>
        <fullName evidence="1">Uncharacterized protein</fullName>
    </submittedName>
</protein>
<gene>
    <name evidence="1" type="ORF">I6U51_07215</name>
</gene>
<evidence type="ECO:0000313" key="2">
    <source>
        <dbReference type="Proteomes" id="UP000622687"/>
    </source>
</evidence>
<comment type="caution">
    <text evidence="1">The sequence shown here is derived from an EMBL/GenBank/DDBJ whole genome shotgun (WGS) entry which is preliminary data.</text>
</comment>